<dbReference type="SMART" id="SM00145">
    <property type="entry name" value="PI3Ka"/>
    <property type="match status" value="1"/>
</dbReference>
<dbReference type="GO" id="GO:0046854">
    <property type="term" value="P:phosphatidylinositol phosphate biosynthetic process"/>
    <property type="evidence" value="ECO:0007669"/>
    <property type="project" value="InterPro"/>
</dbReference>
<dbReference type="Pfam" id="PF20665">
    <property type="entry name" value="Zw10_middle"/>
    <property type="match status" value="1"/>
</dbReference>
<keyword evidence="4" id="KW-0418">Kinase</keyword>
<gene>
    <name evidence="8" type="ORF">ONB1V03_LOCUS1691</name>
</gene>
<dbReference type="Pfam" id="PF19274">
    <property type="entry name" value="PI4K_N"/>
    <property type="match status" value="3"/>
</dbReference>
<evidence type="ECO:0000256" key="4">
    <source>
        <dbReference type="ARBA" id="ARBA00022777"/>
    </source>
</evidence>
<dbReference type="PROSITE" id="PS00916">
    <property type="entry name" value="PI3_4_KINASE_2"/>
    <property type="match status" value="1"/>
</dbReference>
<comment type="similarity">
    <text evidence="1">Belongs to the PI3/PI4-kinase family. Type III PI4K subfamily.</text>
</comment>
<dbReference type="PROSITE" id="PS50290">
    <property type="entry name" value="PI3_4_KINASE_3"/>
    <property type="match status" value="1"/>
</dbReference>
<feature type="domain" description="PI3K/PI4K catalytic" evidence="6">
    <location>
        <begin position="2544"/>
        <end position="2809"/>
    </location>
</feature>
<dbReference type="PANTHER" id="PTHR10048:SF15">
    <property type="entry name" value="PHOSPHATIDYLINOSITOL 4-KINASE ALPHA"/>
    <property type="match status" value="1"/>
</dbReference>
<dbReference type="Pfam" id="PF00454">
    <property type="entry name" value="PI3_PI4_kinase"/>
    <property type="match status" value="1"/>
</dbReference>
<keyword evidence="9" id="KW-1185">Reference proteome</keyword>
<dbReference type="SMART" id="SM00146">
    <property type="entry name" value="PI3Kc"/>
    <property type="match status" value="1"/>
</dbReference>
<dbReference type="Proteomes" id="UP000728032">
    <property type="component" value="Unassembled WGS sequence"/>
</dbReference>
<evidence type="ECO:0000313" key="9">
    <source>
        <dbReference type="Proteomes" id="UP000728032"/>
    </source>
</evidence>
<evidence type="ECO:0000256" key="3">
    <source>
        <dbReference type="ARBA" id="ARBA00022679"/>
    </source>
</evidence>
<dbReference type="GO" id="GO:0005737">
    <property type="term" value="C:cytoplasm"/>
    <property type="evidence" value="ECO:0007669"/>
    <property type="project" value="TreeGrafter"/>
</dbReference>
<evidence type="ECO:0000259" key="6">
    <source>
        <dbReference type="PROSITE" id="PS50290"/>
    </source>
</evidence>
<dbReference type="InterPro" id="IPR048343">
    <property type="entry name" value="ZW10_C"/>
</dbReference>
<dbReference type="InterPro" id="IPR011009">
    <property type="entry name" value="Kinase-like_dom_sf"/>
</dbReference>
<dbReference type="PROSITE" id="PS00915">
    <property type="entry name" value="PI3_4_KINASE_1"/>
    <property type="match status" value="1"/>
</dbReference>
<evidence type="ECO:0000256" key="5">
    <source>
        <dbReference type="SAM" id="MobiDB-lite"/>
    </source>
</evidence>
<dbReference type="InterPro" id="IPR001263">
    <property type="entry name" value="PI3K_accessory_dom"/>
</dbReference>
<dbReference type="Gene3D" id="1.10.357.150">
    <property type="match status" value="1"/>
</dbReference>
<dbReference type="Pfam" id="PF00613">
    <property type="entry name" value="PI3Ka"/>
    <property type="match status" value="1"/>
</dbReference>
<dbReference type="PANTHER" id="PTHR10048">
    <property type="entry name" value="PHOSPHATIDYLINOSITOL KINASE"/>
    <property type="match status" value="1"/>
</dbReference>
<dbReference type="PROSITE" id="PS51545">
    <property type="entry name" value="PIK_HELICAL"/>
    <property type="match status" value="1"/>
</dbReference>
<dbReference type="EC" id="2.7.1.67" evidence="2"/>
<dbReference type="EMBL" id="OC915154">
    <property type="protein sequence ID" value="CAD7638954.1"/>
    <property type="molecule type" value="Genomic_DNA"/>
</dbReference>
<dbReference type="SUPFAM" id="SSF56112">
    <property type="entry name" value="Protein kinase-like (PK-like)"/>
    <property type="match status" value="1"/>
</dbReference>
<dbReference type="InterPro" id="IPR046362">
    <property type="entry name" value="Zw10/DSL1_C_sf"/>
</dbReference>
<dbReference type="Pfam" id="PF20666">
    <property type="entry name" value="ZW10_C"/>
    <property type="match status" value="1"/>
</dbReference>
<dbReference type="GO" id="GO:0048015">
    <property type="term" value="P:phosphatidylinositol-mediated signaling"/>
    <property type="evidence" value="ECO:0007669"/>
    <property type="project" value="TreeGrafter"/>
</dbReference>
<dbReference type="Gene3D" id="1.25.40.70">
    <property type="entry name" value="Phosphatidylinositol 3-kinase, accessory domain (PIK)"/>
    <property type="match status" value="1"/>
</dbReference>
<feature type="compositionally biased region" description="Basic and acidic residues" evidence="5">
    <location>
        <begin position="895"/>
        <end position="908"/>
    </location>
</feature>
<dbReference type="CDD" id="cd05167">
    <property type="entry name" value="PI4Kc_III_alpha"/>
    <property type="match status" value="1"/>
</dbReference>
<evidence type="ECO:0000256" key="1">
    <source>
        <dbReference type="ARBA" id="ARBA00006209"/>
    </source>
</evidence>
<dbReference type="GO" id="GO:0004430">
    <property type="term" value="F:1-phosphatidylinositol 4-kinase activity"/>
    <property type="evidence" value="ECO:0007669"/>
    <property type="project" value="UniProtKB-EC"/>
</dbReference>
<evidence type="ECO:0000256" key="2">
    <source>
        <dbReference type="ARBA" id="ARBA00012169"/>
    </source>
</evidence>
<feature type="domain" description="PIK helical" evidence="7">
    <location>
        <begin position="2266"/>
        <end position="2441"/>
    </location>
</feature>
<dbReference type="InterPro" id="IPR015433">
    <property type="entry name" value="PI3/4_kinase"/>
</dbReference>
<dbReference type="InterPro" id="IPR042236">
    <property type="entry name" value="PI3K_accessory_sf"/>
</dbReference>
<dbReference type="Gene3D" id="3.30.1010.10">
    <property type="entry name" value="Phosphatidylinositol 3-kinase Catalytic Subunit, Chain A, domain 4"/>
    <property type="match status" value="1"/>
</dbReference>
<accession>A0A7R9LCC3</accession>
<name>A0A7R9LCC3_9ACAR</name>
<dbReference type="FunFam" id="3.30.1010.10:FF:000009">
    <property type="entry name" value="Phosphatidylinositol 4-kinase, catalytic, alpha"/>
    <property type="match status" value="1"/>
</dbReference>
<reference evidence="8" key="1">
    <citation type="submission" date="2020-11" db="EMBL/GenBank/DDBJ databases">
        <authorList>
            <person name="Tran Van P."/>
        </authorList>
    </citation>
    <scope>NUCLEOTIDE SEQUENCE</scope>
</reference>
<dbReference type="InterPro" id="IPR018936">
    <property type="entry name" value="PI3/4_kinase_CS"/>
</dbReference>
<feature type="region of interest" description="Disordered" evidence="5">
    <location>
        <begin position="888"/>
        <end position="908"/>
    </location>
</feature>
<evidence type="ECO:0000313" key="8">
    <source>
        <dbReference type="EMBL" id="CAD7638954.1"/>
    </source>
</evidence>
<dbReference type="FunFam" id="1.10.1070.11:FF:000005">
    <property type="entry name" value="Phosphatidylinositol 4-kinase, catalytic, alpha"/>
    <property type="match status" value="1"/>
</dbReference>
<dbReference type="OrthoDB" id="10264149at2759"/>
<dbReference type="SUPFAM" id="SSF48371">
    <property type="entry name" value="ARM repeat"/>
    <property type="match status" value="1"/>
</dbReference>
<dbReference type="InterPro" id="IPR045495">
    <property type="entry name" value="PI4K_N"/>
</dbReference>
<evidence type="ECO:0000259" key="7">
    <source>
        <dbReference type="PROSITE" id="PS51545"/>
    </source>
</evidence>
<dbReference type="InterPro" id="IPR016024">
    <property type="entry name" value="ARM-type_fold"/>
</dbReference>
<dbReference type="Pfam" id="PF22766">
    <property type="entry name" value="ZW10_C2"/>
    <property type="match status" value="1"/>
</dbReference>
<dbReference type="InterPro" id="IPR048344">
    <property type="entry name" value="Zw10_middle"/>
</dbReference>
<sequence>MAFDIDLSELNTNYNQLIGLKKQMNECETQLNAWIASDLSQEINDLKDICRQNNDRSVRSQELRDFTDKLRQIYGEMGSIDHSFSVNSYEMSFRHMSNASELLKQLMNTIETNTDLKPLAKELAEFLQTIKTDLVVKREELIYNTKTMFNSNVKAFRDEFNNENVFEFNLINYLSSHEYKNFINAFVEMRENEPILKELIKCLNCYFVKTILNEEVNDIVLEDNRITAVLSTTSTATPLSLLKTFFDYLSQTVTDKNNIPESRQLLRLLGQFWTEDIFDQILKYYLNRLMPKNESDIKSYLSLVDAAEDIRHFLIEIGFIDDNTNSPFIEFALNINSHFCRRLCTDFLLESKAIICRDLHQTVAVGSDENPTATSFPSCRVSEFIVELKQLMDRINDLSVQCSADCSNALIQTMTDVCELFVDISPVFHNKMITEFPQQNAIFHNNCMFFANFMEVFALKHKSDKTFAEFVVTLRELGSQVFLKQMRTQEKNILDLIQSHQFAHCINDLVTIEDSNSAVGDQLAKEFRQILTQCLVHLNFLRQTLVDVLPQRVYDKAIGTVINTLFNGLINKILIQNDISSSGAQRLSQEIEFLFAEVKTFLKTENPMRLVSKWSKLSELNFVLNANLLEIVNRWADGYGILAAEFTAPDVKQLIRVLFQNTERVQYAYSVCAKRSAHRMSSLNAKWISYEMPFSNENNFFYHSVQHLSRSLAQIQSLSAQKLNVLFSLCPKDTPNGQLVIDQRGQDSVVALIIYLIESQFQHKQLIITYLLQLLNRLKDAVFSDSIKLHESDRIPIAERFSFCLNTGLSDIAYFCPEYSDKILSQQIVCFESLTSLILDSKQLLSNDISHKIRFCHTIVPIYIGLCRSLGRTPSDGQNTPLFLRLFPPPTLPPKTDESQYDSSKDLNDSSYNVNRGLGNSLLKKGTVPNFQKLIPRSFSSVSANPTWSSGLNGHDSAADALSVGGVSGFGGGTKGSFQSQISTYSAFNDTVNETRYLFFKFGTSFAGQPTHLKPKSSETSKQIDHKMEIPFDYLMKLLSLSKQLLNKEILQTLDEIAFSVFTMQTNQTQIIFPYKSFSEIINLVSVTLLRELLSHRIDLPKTFTSEVQEFIKCLFLSGQTEIMNKPSSDLQNSIYNSLKLNVQTNAACIELLVWSSGDEIAADGLCTRLNEKINTSHGHRLVIAHMPLLLVCLDGLGKLAEKFPTIAATCIASLRDFLILPSPILVRLSKQQIDIQGSSGQFSITVSSENNLTLKSGTNFSSTGNSHIPQVYTKLRNSAIDNLCVALRAGLQVDAHCIQATIASVSNRLYQSEKSDSESNLVSMNTIIALGRVAFTLCDIPRSMESILQFFQQRFCRPASHLDSLIVEQLSEMVIVSDCNQHVYEEVMKMFTVITIQSSAAYNLSNTDERNRYRHVSLAVINAFTNIANRIDGQTEQLDLLVRLLELFVQLGLEGKRQNEKSPAGAKTSSSAGNLGVLIPVIATLMRRLPYIQSPKPRLHKLFRDFWLYCVVMGFTSGTYLWPREWYYGVREIASKSPLLKSREHLRSELHFNSAIRNEAVSGVELQEIRNQIIADLDHSSEVTPIINKLTFAQCTYLLSVCRLETFRVHNLIPGMNPFDVMMQYLEDSTIQKDKDGIWQCIMCIADKVFNVFLDIMSNKPKNKSRDNELEEYAILLLVKFNHRQKQIRRVADRYLSGLVDKFPHLLWSGKVLTTMLNILQVLASALELNPNEANPELKVPDTNYCIQLTDTMEARESIVRDFGARCQGIIQEATKWAPNITRSHLQEYLANMEHAMSGIQRHSGLSLVVESMASFAGNNSNLNALSVTAFDNLPNFIKNNSSEFIASMSLRTHFAGEVSGMLSSYKENQQNEQKLAEKLINDLKESSTEMDVKAHHECVYKITALLIATPNCDRKLVHALCWAPVFLFSEDTIASVISCWKWLLAARSDLESKFIEEMASAWNATIDRNLGLFAPDPPQTDPLTSNPNTILKPNPPYIGGHALWVKFLIERIEIAKYSSLDQIEIFANLLHRSLHISVGRTHHSSRNIATIGSRFRLLNCGLSLVQFDILPKSISKSVLRERVYSAAIDYFCGPQIIPSQKGVELKEDIISLIRFWQSLHSDKKYLKSSFLNDGIWSNEPLQAMTLSGVSPDLRASCSEFNQSRINTPTPWINTVPLNSNMSTISKRSSGFKGSQSTKNRENSIFVDYFVKDYVRKRNLILSLLALEIELLMTWHNPTASPEAAIPGEEMISKWRNQPITERTWKETARLAWEISPTLAVFLPCRFKNSDEIKEEISRLVRLNPIAVCHIPEALQYLVTSESILHDSPELNYMLTWTPVSPVQALSYFSRQYPPHPITAQYAIRNLTNYDPNVIMFCIPQLVQAVRYDSMGYISQFIRWSATTSQLLAHQLIWNMQTNMYKDEDQQEPDPDLYDHLEHLIKTIVDSLSGPAKEFYEREFDFFGKITAISGEIRNYPKGKERKEALLKALRKIQVQLGCYLPSNAEALVLDIDPEKGIPLQSAAKAPFLARFKVALIGSDQLERLAMSSDSHNTHNNRMSLGVELWQAAIFKVGDDVRQDMLALQIIALCKNIFLKVGIDVFLFPYKVIATSPGCGVIECVPNAKSRDQLGRETDISLYDYFLKTYGDESSNRFQESRRNFVKSMAAYSVVGFLLQIKDRHNGNIMIDKDGHIIHIDFGFMFESSPGGNWGFEPDIKLTDEMVAVMGGKMEAPAFKWFQELCVQAYLSVRPYREPIVSLVSLMLDTGLPCFRGQTVKQLRARFAPNASEKEAAVYMLKIIRDSFLNFRTRTYDMIQYYQNQIPY</sequence>
<organism evidence="8">
    <name type="scientific">Oppiella nova</name>
    <dbReference type="NCBI Taxonomy" id="334625"/>
    <lineage>
        <taxon>Eukaryota</taxon>
        <taxon>Metazoa</taxon>
        <taxon>Ecdysozoa</taxon>
        <taxon>Arthropoda</taxon>
        <taxon>Chelicerata</taxon>
        <taxon>Arachnida</taxon>
        <taxon>Acari</taxon>
        <taxon>Acariformes</taxon>
        <taxon>Sarcoptiformes</taxon>
        <taxon>Oribatida</taxon>
        <taxon>Brachypylina</taxon>
        <taxon>Oppioidea</taxon>
        <taxon>Oppiidae</taxon>
        <taxon>Oppiella</taxon>
    </lineage>
</organism>
<dbReference type="EMBL" id="CAJPVJ010000329">
    <property type="protein sequence ID" value="CAG2162091.1"/>
    <property type="molecule type" value="Genomic_DNA"/>
</dbReference>
<dbReference type="GO" id="GO:0005886">
    <property type="term" value="C:plasma membrane"/>
    <property type="evidence" value="ECO:0007669"/>
    <property type="project" value="TreeGrafter"/>
</dbReference>
<dbReference type="FunFam" id="1.25.40.70:FF:000011">
    <property type="entry name" value="Phosphatidylinositol 4-kinase alpha"/>
    <property type="match status" value="1"/>
</dbReference>
<dbReference type="Gene3D" id="1.10.1070.11">
    <property type="entry name" value="Phosphatidylinositol 3-/4-kinase, catalytic domain"/>
    <property type="match status" value="1"/>
</dbReference>
<keyword evidence="3" id="KW-0808">Transferase</keyword>
<dbReference type="InterPro" id="IPR036940">
    <property type="entry name" value="PI3/4_kinase_cat_sf"/>
</dbReference>
<protein>
    <recommendedName>
        <fullName evidence="2">1-phosphatidylinositol 4-kinase</fullName>
        <ecNumber evidence="2">2.7.1.67</ecNumber>
    </recommendedName>
</protein>
<dbReference type="InterPro" id="IPR055148">
    <property type="entry name" value="ZW10_C_2"/>
</dbReference>
<proteinExistence type="inferred from homology"/>
<dbReference type="InterPro" id="IPR000403">
    <property type="entry name" value="PI3/4_kinase_cat_dom"/>
</dbReference>